<keyword evidence="2 6" id="KW-0812">Transmembrane</keyword>
<name>K2RN01_MACPH</name>
<dbReference type="PANTHER" id="PTHR33048">
    <property type="entry name" value="PTH11-LIKE INTEGRAL MEMBRANE PROTEIN (AFU_ORTHOLOGUE AFUA_5G11245)"/>
    <property type="match status" value="1"/>
</dbReference>
<evidence type="ECO:0000256" key="4">
    <source>
        <dbReference type="ARBA" id="ARBA00023136"/>
    </source>
</evidence>
<protein>
    <submittedName>
        <fullName evidence="8">Transcription factor fungi</fullName>
    </submittedName>
</protein>
<feature type="transmembrane region" description="Helical" evidence="6">
    <location>
        <begin position="172"/>
        <end position="193"/>
    </location>
</feature>
<reference evidence="8 9" key="1">
    <citation type="journal article" date="2012" name="BMC Genomics">
        <title>Tools to kill: Genome of one of the most destructive plant pathogenic fungi Macrophomina phaseolina.</title>
        <authorList>
            <person name="Islam M.S."/>
            <person name="Haque M.S."/>
            <person name="Islam M.M."/>
            <person name="Emdad E.M."/>
            <person name="Halim A."/>
            <person name="Hossen Q.M.M."/>
            <person name="Hossain M.Z."/>
            <person name="Ahmed B."/>
            <person name="Rahim S."/>
            <person name="Rahman M.S."/>
            <person name="Alam M.M."/>
            <person name="Hou S."/>
            <person name="Wan X."/>
            <person name="Saito J.A."/>
            <person name="Alam M."/>
        </authorList>
    </citation>
    <scope>NUCLEOTIDE SEQUENCE [LARGE SCALE GENOMIC DNA]</scope>
    <source>
        <strain evidence="8 9">MS6</strain>
    </source>
</reference>
<dbReference type="GO" id="GO:0016020">
    <property type="term" value="C:membrane"/>
    <property type="evidence" value="ECO:0007669"/>
    <property type="project" value="UniProtKB-SubCell"/>
</dbReference>
<accession>K2RN01</accession>
<feature type="transmembrane region" description="Helical" evidence="6">
    <location>
        <begin position="100"/>
        <end position="121"/>
    </location>
</feature>
<dbReference type="OrthoDB" id="5401779at2759"/>
<dbReference type="InterPro" id="IPR052337">
    <property type="entry name" value="SAT4-like"/>
</dbReference>
<keyword evidence="3 6" id="KW-1133">Transmembrane helix</keyword>
<dbReference type="InParanoid" id="K2RN01"/>
<evidence type="ECO:0000313" key="9">
    <source>
        <dbReference type="Proteomes" id="UP000007129"/>
    </source>
</evidence>
<dbReference type="AlphaFoldDB" id="K2RN01"/>
<dbReference type="Proteomes" id="UP000007129">
    <property type="component" value="Unassembled WGS sequence"/>
</dbReference>
<evidence type="ECO:0000259" key="7">
    <source>
        <dbReference type="Pfam" id="PF20684"/>
    </source>
</evidence>
<dbReference type="InterPro" id="IPR049326">
    <property type="entry name" value="Rhodopsin_dom_fungi"/>
</dbReference>
<proteinExistence type="inferred from homology"/>
<dbReference type="Pfam" id="PF20684">
    <property type="entry name" value="Fung_rhodopsin"/>
    <property type="match status" value="1"/>
</dbReference>
<comment type="caution">
    <text evidence="8">The sequence shown here is derived from an EMBL/GenBank/DDBJ whole genome shotgun (WGS) entry which is preliminary data.</text>
</comment>
<dbReference type="HOGENOM" id="CLU_1170831_0_0_1"/>
<evidence type="ECO:0000256" key="2">
    <source>
        <dbReference type="ARBA" id="ARBA00022692"/>
    </source>
</evidence>
<feature type="domain" description="Rhodopsin" evidence="7">
    <location>
        <begin position="32"/>
        <end position="222"/>
    </location>
</feature>
<keyword evidence="4 6" id="KW-0472">Membrane</keyword>
<feature type="transmembrane region" description="Helical" evidence="6">
    <location>
        <begin position="12"/>
        <end position="35"/>
    </location>
</feature>
<evidence type="ECO:0000256" key="6">
    <source>
        <dbReference type="SAM" id="Phobius"/>
    </source>
</evidence>
<evidence type="ECO:0000256" key="1">
    <source>
        <dbReference type="ARBA" id="ARBA00004141"/>
    </source>
</evidence>
<comment type="similarity">
    <text evidence="5">Belongs to the SAT4 family.</text>
</comment>
<evidence type="ECO:0000256" key="5">
    <source>
        <dbReference type="ARBA" id="ARBA00038359"/>
    </source>
</evidence>
<feature type="transmembrane region" description="Helical" evidence="6">
    <location>
        <begin position="66"/>
        <end position="88"/>
    </location>
</feature>
<sequence>MTPREDHVNFPLLLISIVAALLALMTTFLTARFYARCSVDIWLGIQYGVGQHYWNFEWNPFLGKSFFAYTLCWYVGTGLTKISVRLGYLRLFPGRANQWFCHATIAFSACLALGASIIAVFRCQPISDAWAKKSTHCAPYLPVQPIISASGAAINATIFLWSLYLVPRPRRLELVILFGVGCCITFITAFRIACDVTNLFDADQRDFFRDYAWFYMLQTFELDLRVVGREEDAEAVD</sequence>
<dbReference type="VEuPathDB" id="FungiDB:MPH_08655"/>
<comment type="subcellular location">
    <subcellularLocation>
        <location evidence="1">Membrane</location>
        <topology evidence="1">Multi-pass membrane protein</topology>
    </subcellularLocation>
</comment>
<gene>
    <name evidence="8" type="ORF">MPH_08655</name>
</gene>
<dbReference type="EMBL" id="AHHD01000365">
    <property type="protein sequence ID" value="EKG14202.1"/>
    <property type="molecule type" value="Genomic_DNA"/>
</dbReference>
<evidence type="ECO:0000256" key="3">
    <source>
        <dbReference type="ARBA" id="ARBA00022989"/>
    </source>
</evidence>
<evidence type="ECO:0000313" key="8">
    <source>
        <dbReference type="EMBL" id="EKG14202.1"/>
    </source>
</evidence>
<feature type="transmembrane region" description="Helical" evidence="6">
    <location>
        <begin position="141"/>
        <end position="165"/>
    </location>
</feature>
<organism evidence="8 9">
    <name type="scientific">Macrophomina phaseolina (strain MS6)</name>
    <name type="common">Charcoal rot fungus</name>
    <dbReference type="NCBI Taxonomy" id="1126212"/>
    <lineage>
        <taxon>Eukaryota</taxon>
        <taxon>Fungi</taxon>
        <taxon>Dikarya</taxon>
        <taxon>Ascomycota</taxon>
        <taxon>Pezizomycotina</taxon>
        <taxon>Dothideomycetes</taxon>
        <taxon>Dothideomycetes incertae sedis</taxon>
        <taxon>Botryosphaeriales</taxon>
        <taxon>Botryosphaeriaceae</taxon>
        <taxon>Macrophomina</taxon>
    </lineage>
</organism>
<dbReference type="PANTHER" id="PTHR33048:SF47">
    <property type="entry name" value="INTEGRAL MEMBRANE PROTEIN-RELATED"/>
    <property type="match status" value="1"/>
</dbReference>